<evidence type="ECO:0000256" key="1">
    <source>
        <dbReference type="ARBA" id="ARBA00022741"/>
    </source>
</evidence>
<keyword evidence="2" id="KW-0067">ATP-binding</keyword>
<dbReference type="GO" id="GO:0016020">
    <property type="term" value="C:membrane"/>
    <property type="evidence" value="ECO:0007669"/>
    <property type="project" value="TreeGrafter"/>
</dbReference>
<dbReference type="GO" id="GO:0016887">
    <property type="term" value="F:ATP hydrolysis activity"/>
    <property type="evidence" value="ECO:0007669"/>
    <property type="project" value="InterPro"/>
</dbReference>
<keyword evidence="5" id="KW-1185">Reference proteome</keyword>
<dbReference type="InterPro" id="IPR003439">
    <property type="entry name" value="ABC_transporter-like_ATP-bd"/>
</dbReference>
<dbReference type="OrthoDB" id="6500128at2759"/>
<dbReference type="SUPFAM" id="SSF52540">
    <property type="entry name" value="P-loop containing nucleoside triphosphate hydrolases"/>
    <property type="match status" value="1"/>
</dbReference>
<name>A0A3S4ZSC4_9PLAT</name>
<dbReference type="SMART" id="SM00382">
    <property type="entry name" value="AAA"/>
    <property type="match status" value="1"/>
</dbReference>
<feature type="domain" description="AAA+ ATPase" evidence="3">
    <location>
        <begin position="73"/>
        <end position="273"/>
    </location>
</feature>
<dbReference type="AlphaFoldDB" id="A0A3S4ZSC4"/>
<gene>
    <name evidence="4" type="ORF">PXEA_LOCUS4228</name>
</gene>
<organism evidence="4 5">
    <name type="scientific">Protopolystoma xenopodis</name>
    <dbReference type="NCBI Taxonomy" id="117903"/>
    <lineage>
        <taxon>Eukaryota</taxon>
        <taxon>Metazoa</taxon>
        <taxon>Spiralia</taxon>
        <taxon>Lophotrochozoa</taxon>
        <taxon>Platyhelminthes</taxon>
        <taxon>Monogenea</taxon>
        <taxon>Polyopisthocotylea</taxon>
        <taxon>Polystomatidea</taxon>
        <taxon>Polystomatidae</taxon>
        <taxon>Protopolystoma</taxon>
    </lineage>
</organism>
<dbReference type="GO" id="GO:0005524">
    <property type="term" value="F:ATP binding"/>
    <property type="evidence" value="ECO:0007669"/>
    <property type="project" value="UniProtKB-KW"/>
</dbReference>
<evidence type="ECO:0000313" key="5">
    <source>
        <dbReference type="Proteomes" id="UP000784294"/>
    </source>
</evidence>
<evidence type="ECO:0000256" key="2">
    <source>
        <dbReference type="ARBA" id="ARBA00022840"/>
    </source>
</evidence>
<feature type="non-terminal residue" evidence="4">
    <location>
        <position position="273"/>
    </location>
</feature>
<proteinExistence type="predicted"/>
<dbReference type="GO" id="GO:0042626">
    <property type="term" value="F:ATPase-coupled transmembrane transporter activity"/>
    <property type="evidence" value="ECO:0007669"/>
    <property type="project" value="TreeGrafter"/>
</dbReference>
<dbReference type="InterPro" id="IPR050173">
    <property type="entry name" value="ABC_transporter_C-like"/>
</dbReference>
<dbReference type="Gene3D" id="3.40.50.300">
    <property type="entry name" value="P-loop containing nucleotide triphosphate hydrolases"/>
    <property type="match status" value="1"/>
</dbReference>
<evidence type="ECO:0000259" key="3">
    <source>
        <dbReference type="SMART" id="SM00382"/>
    </source>
</evidence>
<protein>
    <recommendedName>
        <fullName evidence="3">AAA+ ATPase domain-containing protein</fullName>
    </recommendedName>
</protein>
<reference evidence="4" key="1">
    <citation type="submission" date="2018-11" db="EMBL/GenBank/DDBJ databases">
        <authorList>
            <consortium name="Pathogen Informatics"/>
        </authorList>
    </citation>
    <scope>NUCLEOTIDE SEQUENCE</scope>
</reference>
<keyword evidence="1" id="KW-0547">Nucleotide-binding</keyword>
<evidence type="ECO:0000313" key="4">
    <source>
        <dbReference type="EMBL" id="VEL10788.1"/>
    </source>
</evidence>
<comment type="caution">
    <text evidence="4">The sequence shown here is derived from an EMBL/GenBank/DDBJ whole genome shotgun (WGS) entry which is preliminary data.</text>
</comment>
<accession>A0A3S4ZSC4</accession>
<dbReference type="Pfam" id="PF00005">
    <property type="entry name" value="ABC_tran"/>
    <property type="match status" value="1"/>
</dbReference>
<dbReference type="Proteomes" id="UP000784294">
    <property type="component" value="Unassembled WGS sequence"/>
</dbReference>
<dbReference type="EMBL" id="CAAALY010009940">
    <property type="protein sequence ID" value="VEL10788.1"/>
    <property type="molecule type" value="Genomic_DNA"/>
</dbReference>
<dbReference type="PANTHER" id="PTHR24223">
    <property type="entry name" value="ATP-BINDING CASSETTE SUB-FAMILY C"/>
    <property type="match status" value="1"/>
</dbReference>
<dbReference type="InterPro" id="IPR027417">
    <property type="entry name" value="P-loop_NTPase"/>
</dbReference>
<dbReference type="InterPro" id="IPR003593">
    <property type="entry name" value="AAA+_ATPase"/>
</dbReference>
<sequence length="273" mass="29640">ASWSHGPASPPSPDWPSPFCRIVFDNASLHYRLINPTASSTIGTGPDSCPNSTTSHTLQALRSLKLSLGGSHRERLIGICGRTGAGKSTLAASLFRLVEAQRDEMPNSNYVQEPLHSSDRSGPIFVDGVDISLLGLHEVRSRFSILPQESTLFSGSLRFNLDPLEEHSDVELWSALDASHLGLWARELSKGLDFECGEAGSNLSVGQRQLICLARVFLSSGGQVRLLVLDEATSAMDPTTDQLVMQTVKSAWFSNATILIIAHRLTTIFDADR</sequence>